<sequence>MSWPMDGREGLSSNVGAVLKAGRSNACRIEGRRNVSLAWGRGSTDVASVAEAVV</sequence>
<gene>
    <name evidence="1" type="ORF">P171DRAFT_339676</name>
</gene>
<dbReference type="OrthoDB" id="3768616at2759"/>
<organism evidence="1 2">
    <name type="scientific">Karstenula rhodostoma CBS 690.94</name>
    <dbReference type="NCBI Taxonomy" id="1392251"/>
    <lineage>
        <taxon>Eukaryota</taxon>
        <taxon>Fungi</taxon>
        <taxon>Dikarya</taxon>
        <taxon>Ascomycota</taxon>
        <taxon>Pezizomycotina</taxon>
        <taxon>Dothideomycetes</taxon>
        <taxon>Pleosporomycetidae</taxon>
        <taxon>Pleosporales</taxon>
        <taxon>Massarineae</taxon>
        <taxon>Didymosphaeriaceae</taxon>
        <taxon>Karstenula</taxon>
    </lineage>
</organism>
<dbReference type="EMBL" id="MU001493">
    <property type="protein sequence ID" value="KAF2450954.1"/>
    <property type="molecule type" value="Genomic_DNA"/>
</dbReference>
<accession>A0A9P4PTA1</accession>
<protein>
    <submittedName>
        <fullName evidence="1">Uncharacterized protein</fullName>
    </submittedName>
</protein>
<proteinExistence type="predicted"/>
<keyword evidence="2" id="KW-1185">Reference proteome</keyword>
<dbReference type="AlphaFoldDB" id="A0A9P4PTA1"/>
<feature type="non-terminal residue" evidence="1">
    <location>
        <position position="54"/>
    </location>
</feature>
<comment type="caution">
    <text evidence="1">The sequence shown here is derived from an EMBL/GenBank/DDBJ whole genome shotgun (WGS) entry which is preliminary data.</text>
</comment>
<dbReference type="Proteomes" id="UP000799764">
    <property type="component" value="Unassembled WGS sequence"/>
</dbReference>
<name>A0A9P4PTA1_9PLEO</name>
<evidence type="ECO:0000313" key="1">
    <source>
        <dbReference type="EMBL" id="KAF2450954.1"/>
    </source>
</evidence>
<reference evidence="1" key="1">
    <citation type="journal article" date="2020" name="Stud. Mycol.">
        <title>101 Dothideomycetes genomes: a test case for predicting lifestyles and emergence of pathogens.</title>
        <authorList>
            <person name="Haridas S."/>
            <person name="Albert R."/>
            <person name="Binder M."/>
            <person name="Bloem J."/>
            <person name="Labutti K."/>
            <person name="Salamov A."/>
            <person name="Andreopoulos B."/>
            <person name="Baker S."/>
            <person name="Barry K."/>
            <person name="Bills G."/>
            <person name="Bluhm B."/>
            <person name="Cannon C."/>
            <person name="Castanera R."/>
            <person name="Culley D."/>
            <person name="Daum C."/>
            <person name="Ezra D."/>
            <person name="Gonzalez J."/>
            <person name="Henrissat B."/>
            <person name="Kuo A."/>
            <person name="Liang C."/>
            <person name="Lipzen A."/>
            <person name="Lutzoni F."/>
            <person name="Magnuson J."/>
            <person name="Mondo S."/>
            <person name="Nolan M."/>
            <person name="Ohm R."/>
            <person name="Pangilinan J."/>
            <person name="Park H.-J."/>
            <person name="Ramirez L."/>
            <person name="Alfaro M."/>
            <person name="Sun H."/>
            <person name="Tritt A."/>
            <person name="Yoshinaga Y."/>
            <person name="Zwiers L.-H."/>
            <person name="Turgeon B."/>
            <person name="Goodwin S."/>
            <person name="Spatafora J."/>
            <person name="Crous P."/>
            <person name="Grigoriev I."/>
        </authorList>
    </citation>
    <scope>NUCLEOTIDE SEQUENCE</scope>
    <source>
        <strain evidence="1">CBS 690.94</strain>
    </source>
</reference>
<evidence type="ECO:0000313" key="2">
    <source>
        <dbReference type="Proteomes" id="UP000799764"/>
    </source>
</evidence>